<evidence type="ECO:0000256" key="2">
    <source>
        <dbReference type="PROSITE-ProRule" id="PRU00169"/>
    </source>
</evidence>
<dbReference type="InterPro" id="IPR001789">
    <property type="entry name" value="Sig_transdc_resp-reg_receiver"/>
</dbReference>
<feature type="domain" description="Response regulatory" evidence="3">
    <location>
        <begin position="3"/>
        <end position="80"/>
    </location>
</feature>
<dbReference type="OrthoDB" id="9801602at2"/>
<feature type="modified residue" description="4-aspartylphosphate" evidence="2">
    <location>
        <position position="52"/>
    </location>
</feature>
<sequence length="80" mass="8964">MKKVIVIDDEPFILMMIEDQLKGAGIDVVTLRSGVNTVEVVRQERPGLVILDWMMPEISGIEVCRNLKAEHDTSDVPILC</sequence>
<dbReference type="Gene3D" id="3.40.50.2300">
    <property type="match status" value="1"/>
</dbReference>
<protein>
    <submittedName>
        <fullName evidence="4">Two-component response regulator</fullName>
    </submittedName>
</protein>
<dbReference type="InterPro" id="IPR011006">
    <property type="entry name" value="CheY-like_superfamily"/>
</dbReference>
<dbReference type="EMBL" id="OUUY01000064">
    <property type="protein sequence ID" value="SPQ00202.1"/>
    <property type="molecule type" value="Genomic_DNA"/>
</dbReference>
<dbReference type="GO" id="GO:0000160">
    <property type="term" value="P:phosphorelay signal transduction system"/>
    <property type="evidence" value="ECO:0007669"/>
    <property type="project" value="InterPro"/>
</dbReference>
<keyword evidence="1 2" id="KW-0597">Phosphoprotein</keyword>
<dbReference type="PROSITE" id="PS50110">
    <property type="entry name" value="RESPONSE_REGULATORY"/>
    <property type="match status" value="1"/>
</dbReference>
<keyword evidence="5" id="KW-1185">Reference proteome</keyword>
<name>A0A2U3QFJ2_9BACT</name>
<accession>A0A2U3QFJ2</accession>
<dbReference type="AlphaFoldDB" id="A0A2U3QFJ2"/>
<proteinExistence type="predicted"/>
<dbReference type="PANTHER" id="PTHR44591:SF23">
    <property type="entry name" value="CHEY SUBFAMILY"/>
    <property type="match status" value="1"/>
</dbReference>
<reference evidence="5" key="1">
    <citation type="submission" date="2018-03" db="EMBL/GenBank/DDBJ databases">
        <authorList>
            <person name="Zecchin S."/>
        </authorList>
    </citation>
    <scope>NUCLEOTIDE SEQUENCE [LARGE SCALE GENOMIC DNA]</scope>
</reference>
<dbReference type="SUPFAM" id="SSF52172">
    <property type="entry name" value="CheY-like"/>
    <property type="match status" value="1"/>
</dbReference>
<evidence type="ECO:0000313" key="4">
    <source>
        <dbReference type="EMBL" id="SPQ00202.1"/>
    </source>
</evidence>
<organism evidence="4 5">
    <name type="scientific">Candidatus Sulfobium mesophilum</name>
    <dbReference type="NCBI Taxonomy" id="2016548"/>
    <lineage>
        <taxon>Bacteria</taxon>
        <taxon>Pseudomonadati</taxon>
        <taxon>Nitrospirota</taxon>
        <taxon>Nitrospiria</taxon>
        <taxon>Nitrospirales</taxon>
        <taxon>Nitrospiraceae</taxon>
        <taxon>Candidatus Sulfobium</taxon>
    </lineage>
</organism>
<evidence type="ECO:0000313" key="5">
    <source>
        <dbReference type="Proteomes" id="UP000245125"/>
    </source>
</evidence>
<dbReference type="Proteomes" id="UP000245125">
    <property type="component" value="Unassembled WGS sequence"/>
</dbReference>
<evidence type="ECO:0000259" key="3">
    <source>
        <dbReference type="PROSITE" id="PS50110"/>
    </source>
</evidence>
<evidence type="ECO:0000256" key="1">
    <source>
        <dbReference type="ARBA" id="ARBA00022553"/>
    </source>
</evidence>
<gene>
    <name evidence="4" type="ORF">NBG4_20008</name>
</gene>
<dbReference type="PANTHER" id="PTHR44591">
    <property type="entry name" value="STRESS RESPONSE REGULATOR PROTEIN 1"/>
    <property type="match status" value="1"/>
</dbReference>
<dbReference type="InterPro" id="IPR050595">
    <property type="entry name" value="Bact_response_regulator"/>
</dbReference>
<dbReference type="Pfam" id="PF00072">
    <property type="entry name" value="Response_reg"/>
    <property type="match status" value="1"/>
</dbReference>